<accession>A0ABS2ZQ45</accession>
<dbReference type="RefSeq" id="WP_205725524.1">
    <property type="nucleotide sequence ID" value="NZ_JAFHKR010000039.1"/>
</dbReference>
<proteinExistence type="inferred from homology"/>
<evidence type="ECO:0000313" key="5">
    <source>
        <dbReference type="Proteomes" id="UP001296923"/>
    </source>
</evidence>
<dbReference type="Gene3D" id="3.10.490.10">
    <property type="entry name" value="Gamma-glutamyl cyclotransferase-like"/>
    <property type="match status" value="1"/>
</dbReference>
<dbReference type="SUPFAM" id="SSF110857">
    <property type="entry name" value="Gamma-glutamyl cyclotransferase-like"/>
    <property type="match status" value="1"/>
</dbReference>
<dbReference type="InterPro" id="IPR036568">
    <property type="entry name" value="GGCT-like_sf"/>
</dbReference>
<dbReference type="Proteomes" id="UP001296923">
    <property type="component" value="Unassembled WGS sequence"/>
</dbReference>
<evidence type="ECO:0000313" key="4">
    <source>
        <dbReference type="EMBL" id="MBN3554488.1"/>
    </source>
</evidence>
<keyword evidence="5" id="KW-1185">Reference proteome</keyword>
<feature type="domain" description="Gamma-glutamylcyclotransferase AIG2-like" evidence="3">
    <location>
        <begin position="6"/>
        <end position="122"/>
    </location>
</feature>
<dbReference type="Pfam" id="PF06094">
    <property type="entry name" value="GGACT"/>
    <property type="match status" value="1"/>
</dbReference>
<name>A0ABS2ZQ45_9BACL</name>
<dbReference type="EMBL" id="JAFHKR010000039">
    <property type="protein sequence ID" value="MBN3554488.1"/>
    <property type="molecule type" value="Genomic_DNA"/>
</dbReference>
<comment type="caution">
    <text evidence="4">The sequence shown here is derived from an EMBL/GenBank/DDBJ whole genome shotgun (WGS) entry which is preliminary data.</text>
</comment>
<evidence type="ECO:0000256" key="2">
    <source>
        <dbReference type="RuleBase" id="RU367036"/>
    </source>
</evidence>
<evidence type="ECO:0000259" key="3">
    <source>
        <dbReference type="Pfam" id="PF06094"/>
    </source>
</evidence>
<dbReference type="PANTHER" id="PTHR12510">
    <property type="entry name" value="TROPONIN C-AKIN-1 PROTEIN"/>
    <property type="match status" value="1"/>
</dbReference>
<organism evidence="4 5">
    <name type="scientific">Fictibacillus nanhaiensis</name>
    <dbReference type="NCBI Taxonomy" id="742169"/>
    <lineage>
        <taxon>Bacteria</taxon>
        <taxon>Bacillati</taxon>
        <taxon>Bacillota</taxon>
        <taxon>Bacilli</taxon>
        <taxon>Bacillales</taxon>
        <taxon>Fictibacillaceae</taxon>
        <taxon>Fictibacillus</taxon>
    </lineage>
</organism>
<protein>
    <recommendedName>
        <fullName evidence="2">Gamma-glutamylcyclotransferase family protein</fullName>
    </recommendedName>
</protein>
<dbReference type="InterPro" id="IPR009288">
    <property type="entry name" value="AIG2-like_dom"/>
</dbReference>
<dbReference type="InterPro" id="IPR013024">
    <property type="entry name" value="GGCT-like"/>
</dbReference>
<gene>
    <name evidence="4" type="ORF">JYA63_09440</name>
</gene>
<reference evidence="4 5" key="1">
    <citation type="submission" date="2021-01" db="EMBL/GenBank/DDBJ databases">
        <title>Genome Sequencing of Type Strains.</title>
        <authorList>
            <person name="Lemaire J.F."/>
            <person name="Inderbitzin P."/>
            <person name="Collins S.B."/>
            <person name="Wespe N."/>
            <person name="Knight-Connoni V."/>
        </authorList>
    </citation>
    <scope>NUCLEOTIDE SEQUENCE [LARGE SCALE GENOMIC DNA]</scope>
    <source>
        <strain evidence="4 5">DSM 23009</strain>
    </source>
</reference>
<dbReference type="InterPro" id="IPR039126">
    <property type="entry name" value="GGACT"/>
</dbReference>
<sequence>MKKHLVFVYGTLRKDGSNAHFLQHVIYIEHRCYAEGQLYDTGWGYPALILEKDKWVTGELYEVTTEELKQLDELEDFVENRADNLYDRISAKVHTTNGKEEAFVYVMRIKESHFVPLVENDWIRYLNK</sequence>
<comment type="similarity">
    <text evidence="1 2">Belongs to the gamma-glutamylcyclotransferase family.</text>
</comment>
<evidence type="ECO:0000256" key="1">
    <source>
        <dbReference type="ARBA" id="ARBA00008861"/>
    </source>
</evidence>
<dbReference type="PANTHER" id="PTHR12510:SF4">
    <property type="entry name" value="GAMMA-GLUTAMYLAMINECYCLOTRANSFERASE"/>
    <property type="match status" value="1"/>
</dbReference>
<dbReference type="CDD" id="cd06661">
    <property type="entry name" value="GGCT_like"/>
    <property type="match status" value="1"/>
</dbReference>